<protein>
    <submittedName>
        <fullName evidence="2">Uncharacterized protein</fullName>
    </submittedName>
</protein>
<feature type="region of interest" description="Disordered" evidence="1">
    <location>
        <begin position="1"/>
        <end position="22"/>
    </location>
</feature>
<dbReference type="EMBL" id="JAAMAY010000030">
    <property type="protein sequence ID" value="NTC30725.1"/>
    <property type="molecule type" value="Genomic_DNA"/>
</dbReference>
<comment type="caution">
    <text evidence="2">The sequence shown here is derived from an EMBL/GenBank/DDBJ whole genome shotgun (WGS) entry which is preliminary data.</text>
</comment>
<reference evidence="2" key="1">
    <citation type="journal article" date="2020" name="Science">
        <title>Unexpected conservation and global transmission of agrobacterial virulence plasmids.</title>
        <authorList>
            <person name="Weisberg A.J."/>
            <person name="Davis E.W. 2nd"/>
            <person name="Tabima J."/>
            <person name="Belcher M.S."/>
            <person name="Miller M."/>
            <person name="Kuo C.H."/>
            <person name="Loper J.E."/>
            <person name="Grunwald N.J."/>
            <person name="Putnam M.L."/>
            <person name="Chang J.H."/>
        </authorList>
    </citation>
    <scope>NUCLEOTIDE SEQUENCE</scope>
    <source>
        <strain evidence="2">17-1853-1a</strain>
    </source>
</reference>
<accession>A0AA44F8H5</accession>
<evidence type="ECO:0000313" key="3">
    <source>
        <dbReference type="Proteomes" id="UP000702952"/>
    </source>
</evidence>
<organism evidence="2 3">
    <name type="scientific">Agrobacterium tumefaciens</name>
    <dbReference type="NCBI Taxonomy" id="358"/>
    <lineage>
        <taxon>Bacteria</taxon>
        <taxon>Pseudomonadati</taxon>
        <taxon>Pseudomonadota</taxon>
        <taxon>Alphaproteobacteria</taxon>
        <taxon>Hyphomicrobiales</taxon>
        <taxon>Rhizobiaceae</taxon>
        <taxon>Rhizobium/Agrobacterium group</taxon>
        <taxon>Agrobacterium</taxon>
        <taxon>Agrobacterium tumefaciens complex</taxon>
    </lineage>
</organism>
<gene>
    <name evidence="2" type="ORF">G6M46_21580</name>
</gene>
<dbReference type="AlphaFoldDB" id="A0AA44F8H5"/>
<evidence type="ECO:0000313" key="2">
    <source>
        <dbReference type="EMBL" id="NTC30725.1"/>
    </source>
</evidence>
<feature type="compositionally biased region" description="Basic and acidic residues" evidence="1">
    <location>
        <begin position="1"/>
        <end position="10"/>
    </location>
</feature>
<sequence>MDTETRERLPRNPNGNSPHYKPVAFDQRKTEAHAAHCRAVGFQPGHKRMGGRKPIPEEIKMHLGEMVEDALVRLHELMYSEKDAVALAAVDKVISPFVPKAARKIEISHEHSVSDLLQRVNDKRAGLITNVIDVIPEDDGDDI</sequence>
<dbReference type="RefSeq" id="WP_174019214.1">
    <property type="nucleotide sequence ID" value="NZ_JAAMAW010000015.1"/>
</dbReference>
<proteinExistence type="predicted"/>
<name>A0AA44F8H5_AGRTU</name>
<evidence type="ECO:0000256" key="1">
    <source>
        <dbReference type="SAM" id="MobiDB-lite"/>
    </source>
</evidence>
<dbReference type="Proteomes" id="UP000702952">
    <property type="component" value="Unassembled WGS sequence"/>
</dbReference>